<dbReference type="PATRIC" id="fig|1203606.4.peg.1672"/>
<comment type="caution">
    <text evidence="2">The sequence shown here is derived from an EMBL/GenBank/DDBJ whole genome shotgun (WGS) entry which is preliminary data.</text>
</comment>
<keyword evidence="1" id="KW-0175">Coiled coil</keyword>
<feature type="coiled-coil region" evidence="1">
    <location>
        <begin position="240"/>
        <end position="281"/>
    </location>
</feature>
<reference evidence="2 3" key="1">
    <citation type="submission" date="2013-01" db="EMBL/GenBank/DDBJ databases">
        <title>The Genome Sequence of Butyricicoccus pullicaecorum 1.2.</title>
        <authorList>
            <consortium name="The Broad Institute Genome Sequencing Platform"/>
            <person name="Earl A."/>
            <person name="Ward D."/>
            <person name="Feldgarden M."/>
            <person name="Gevers D."/>
            <person name="Van Immerseel F."/>
            <person name="Eeckhaut V."/>
            <person name="Walker B."/>
            <person name="Young S.K."/>
            <person name="Zeng Q."/>
            <person name="Gargeya S."/>
            <person name="Fitzgerald M."/>
            <person name="Haas B."/>
            <person name="Abouelleil A."/>
            <person name="Alvarado L."/>
            <person name="Arachchi H.M."/>
            <person name="Berlin A.M."/>
            <person name="Chapman S.B."/>
            <person name="Dewar J."/>
            <person name="Goldberg J."/>
            <person name="Griggs A."/>
            <person name="Gujja S."/>
            <person name="Hansen M."/>
            <person name="Howarth C."/>
            <person name="Imamovic A."/>
            <person name="Larimer J."/>
            <person name="McCowan C."/>
            <person name="Murphy C."/>
            <person name="Neiman D."/>
            <person name="Pearson M."/>
            <person name="Priest M."/>
            <person name="Roberts A."/>
            <person name="Saif S."/>
            <person name="Shea T."/>
            <person name="Sisk P."/>
            <person name="Sykes S."/>
            <person name="Wortman J."/>
            <person name="Nusbaum C."/>
            <person name="Birren B."/>
        </authorList>
    </citation>
    <scope>NUCLEOTIDE SEQUENCE [LARGE SCALE GENOMIC DNA]</scope>
    <source>
        <strain evidence="2 3">1.2</strain>
    </source>
</reference>
<proteinExistence type="predicted"/>
<evidence type="ECO:0008006" key="4">
    <source>
        <dbReference type="Google" id="ProtNLM"/>
    </source>
</evidence>
<keyword evidence="3" id="KW-1185">Reference proteome</keyword>
<evidence type="ECO:0000313" key="2">
    <source>
        <dbReference type="EMBL" id="EOQ38671.1"/>
    </source>
</evidence>
<evidence type="ECO:0000256" key="1">
    <source>
        <dbReference type="SAM" id="Coils"/>
    </source>
</evidence>
<dbReference type="RefSeq" id="WP_016147870.1">
    <property type="nucleotide sequence ID" value="NZ_KB976103.1"/>
</dbReference>
<name>R8W2A2_9FIRM</name>
<sequence length="558" mass="64382">MNERKMDELIANVDSVLNKSKASSSPNQDKINLFILGQPHHNLFKLIFESCSFTPKNTLEGYFVKAYKCDIYYGDSERLYHLDSSEKKEVDYSYVTNVLSTFDNVINNLRFEYTTNQVWAKDINIHLIVSDNDYADVDWNFINKNADYVLFSLSATALLSMCERKILRTILLPNMGNELGILLTNDNMILSDDRGFIETSLTKVFGDYSSPIFRFPDVDEERLAYFLKELPQKSAKLIEKRQKRARKIELNELLTELKLQIEVLSSDNEKLDDAIELLSEKLQKLPDRKESAFRRARMKYTSKLRIELSEAVSVFHQEFNEALEKEIASNNDVQELEAIIPNYIKKQWESEANVLFDRVQSYSESIGIELKDYINDDIISYIADGISEDFANYVFGLTKMYMKKQPKSNGPVIQVKSFDFELPKDNSKLKKYGVVASGVALVMLSHPIVGIAVAVLGSKKVEKESEKKFVSTNKQALLDASYRMCSDYHSEMDLWIDQMIKFIESHFEQCIAECYHQVIDMMIEAVKNKQQDFSSHDEELGELNRLKNQIEAEINEAN</sequence>
<gene>
    <name evidence="2" type="ORF">HMPREF1526_01712</name>
</gene>
<evidence type="ECO:0000313" key="3">
    <source>
        <dbReference type="Proteomes" id="UP000013981"/>
    </source>
</evidence>
<organism evidence="2 3">
    <name type="scientific">Butyricicoccus pullicaecorum 1.2</name>
    <dbReference type="NCBI Taxonomy" id="1203606"/>
    <lineage>
        <taxon>Bacteria</taxon>
        <taxon>Bacillati</taxon>
        <taxon>Bacillota</taxon>
        <taxon>Clostridia</taxon>
        <taxon>Eubacteriales</taxon>
        <taxon>Butyricicoccaceae</taxon>
        <taxon>Butyricicoccus</taxon>
    </lineage>
</organism>
<accession>R8W2A2</accession>
<dbReference type="EMBL" id="AQOB01000004">
    <property type="protein sequence ID" value="EOQ38671.1"/>
    <property type="molecule type" value="Genomic_DNA"/>
</dbReference>
<protein>
    <recommendedName>
        <fullName evidence="4">Dynamin-type G domain-containing protein</fullName>
    </recommendedName>
</protein>
<dbReference type="AlphaFoldDB" id="R8W2A2"/>
<dbReference type="HOGENOM" id="CLU_488074_0_0_9"/>
<dbReference type="Proteomes" id="UP000013981">
    <property type="component" value="Unassembled WGS sequence"/>
</dbReference>